<keyword evidence="2" id="KW-1185">Reference proteome</keyword>
<protein>
    <submittedName>
        <fullName evidence="1">Uncharacterized protein</fullName>
    </submittedName>
</protein>
<evidence type="ECO:0000313" key="2">
    <source>
        <dbReference type="Proteomes" id="UP000016930"/>
    </source>
</evidence>
<evidence type="ECO:0000313" key="1">
    <source>
        <dbReference type="EMBL" id="EMD36931.1"/>
    </source>
</evidence>
<dbReference type="HOGENOM" id="CLU_2722002_0_0_1"/>
<dbReference type="Proteomes" id="UP000016930">
    <property type="component" value="Unassembled WGS sequence"/>
</dbReference>
<name>M2RDR3_CERS8</name>
<dbReference type="EMBL" id="KB445797">
    <property type="protein sequence ID" value="EMD36931.1"/>
    <property type="molecule type" value="Genomic_DNA"/>
</dbReference>
<proteinExistence type="predicted"/>
<reference evidence="1 2" key="1">
    <citation type="journal article" date="2012" name="Proc. Natl. Acad. Sci. U.S.A.">
        <title>Comparative genomics of Ceriporiopsis subvermispora and Phanerochaete chrysosporium provide insight into selective ligninolysis.</title>
        <authorList>
            <person name="Fernandez-Fueyo E."/>
            <person name="Ruiz-Duenas F.J."/>
            <person name="Ferreira P."/>
            <person name="Floudas D."/>
            <person name="Hibbett D.S."/>
            <person name="Canessa P."/>
            <person name="Larrondo L.F."/>
            <person name="James T.Y."/>
            <person name="Seelenfreund D."/>
            <person name="Lobos S."/>
            <person name="Polanco R."/>
            <person name="Tello M."/>
            <person name="Honda Y."/>
            <person name="Watanabe T."/>
            <person name="Watanabe T."/>
            <person name="Ryu J.S."/>
            <person name="Kubicek C.P."/>
            <person name="Schmoll M."/>
            <person name="Gaskell J."/>
            <person name="Hammel K.E."/>
            <person name="St John F.J."/>
            <person name="Vanden Wymelenberg A."/>
            <person name="Sabat G."/>
            <person name="Splinter BonDurant S."/>
            <person name="Syed K."/>
            <person name="Yadav J.S."/>
            <person name="Doddapaneni H."/>
            <person name="Subramanian V."/>
            <person name="Lavin J.L."/>
            <person name="Oguiza J.A."/>
            <person name="Perez G."/>
            <person name="Pisabarro A.G."/>
            <person name="Ramirez L."/>
            <person name="Santoyo F."/>
            <person name="Master E."/>
            <person name="Coutinho P.M."/>
            <person name="Henrissat B."/>
            <person name="Lombard V."/>
            <person name="Magnuson J.K."/>
            <person name="Kuees U."/>
            <person name="Hori C."/>
            <person name="Igarashi K."/>
            <person name="Samejima M."/>
            <person name="Held B.W."/>
            <person name="Barry K.W."/>
            <person name="LaButti K.M."/>
            <person name="Lapidus A."/>
            <person name="Lindquist E.A."/>
            <person name="Lucas S.M."/>
            <person name="Riley R."/>
            <person name="Salamov A.A."/>
            <person name="Hoffmeister D."/>
            <person name="Schwenk D."/>
            <person name="Hadar Y."/>
            <person name="Yarden O."/>
            <person name="de Vries R.P."/>
            <person name="Wiebenga A."/>
            <person name="Stenlid J."/>
            <person name="Eastwood D."/>
            <person name="Grigoriev I.V."/>
            <person name="Berka R.M."/>
            <person name="Blanchette R.A."/>
            <person name="Kersten P."/>
            <person name="Martinez A.T."/>
            <person name="Vicuna R."/>
            <person name="Cullen D."/>
        </authorList>
    </citation>
    <scope>NUCLEOTIDE SEQUENCE [LARGE SCALE GENOMIC DNA]</scope>
    <source>
        <strain evidence="1 2">B</strain>
    </source>
</reference>
<sequence length="72" mass="7946">MYLMQTDGVSGPGVKGFEELSGRASGRGMLACSFNNIGKFAKMRKYISEAYSEGLRMCQLHTIYVASTAYHK</sequence>
<accession>M2RDR3</accession>
<dbReference type="AlphaFoldDB" id="M2RDR3"/>
<organism evidence="1 2">
    <name type="scientific">Ceriporiopsis subvermispora (strain B)</name>
    <name type="common">White-rot fungus</name>
    <name type="synonym">Gelatoporia subvermispora</name>
    <dbReference type="NCBI Taxonomy" id="914234"/>
    <lineage>
        <taxon>Eukaryota</taxon>
        <taxon>Fungi</taxon>
        <taxon>Dikarya</taxon>
        <taxon>Basidiomycota</taxon>
        <taxon>Agaricomycotina</taxon>
        <taxon>Agaricomycetes</taxon>
        <taxon>Polyporales</taxon>
        <taxon>Gelatoporiaceae</taxon>
        <taxon>Gelatoporia</taxon>
    </lineage>
</organism>
<gene>
    <name evidence="1" type="ORF">CERSUDRAFT_114844</name>
</gene>